<accession>A0ABP5EAQ6</accession>
<protein>
    <submittedName>
        <fullName evidence="1">Uncharacterized protein</fullName>
    </submittedName>
</protein>
<proteinExistence type="predicted"/>
<dbReference type="EMBL" id="BAAAOH010000001">
    <property type="protein sequence ID" value="GAA1994556.1"/>
    <property type="molecule type" value="Genomic_DNA"/>
</dbReference>
<organism evidence="1 2">
    <name type="scientific">Microbacterium pumilum</name>
    <dbReference type="NCBI Taxonomy" id="344165"/>
    <lineage>
        <taxon>Bacteria</taxon>
        <taxon>Bacillati</taxon>
        <taxon>Actinomycetota</taxon>
        <taxon>Actinomycetes</taxon>
        <taxon>Micrococcales</taxon>
        <taxon>Microbacteriaceae</taxon>
        <taxon>Microbacterium</taxon>
    </lineage>
</organism>
<dbReference type="RefSeq" id="WP_344064727.1">
    <property type="nucleotide sequence ID" value="NZ_BAAAOH010000001.1"/>
</dbReference>
<gene>
    <name evidence="1" type="ORF">GCM10009777_32850</name>
</gene>
<sequence>MTDATMPASTDLNGTADERIRQLSEADPTALQSAEWLLRQLNGALSAWAADETRLDIDIESRVDY</sequence>
<keyword evidence="2" id="KW-1185">Reference proteome</keyword>
<evidence type="ECO:0000313" key="1">
    <source>
        <dbReference type="EMBL" id="GAA1994556.1"/>
    </source>
</evidence>
<comment type="caution">
    <text evidence="1">The sequence shown here is derived from an EMBL/GenBank/DDBJ whole genome shotgun (WGS) entry which is preliminary data.</text>
</comment>
<dbReference type="Proteomes" id="UP001500326">
    <property type="component" value="Unassembled WGS sequence"/>
</dbReference>
<evidence type="ECO:0000313" key="2">
    <source>
        <dbReference type="Proteomes" id="UP001500326"/>
    </source>
</evidence>
<reference evidence="2" key="1">
    <citation type="journal article" date="2019" name="Int. J. Syst. Evol. Microbiol.">
        <title>The Global Catalogue of Microorganisms (GCM) 10K type strain sequencing project: providing services to taxonomists for standard genome sequencing and annotation.</title>
        <authorList>
            <consortium name="The Broad Institute Genomics Platform"/>
            <consortium name="The Broad Institute Genome Sequencing Center for Infectious Disease"/>
            <person name="Wu L."/>
            <person name="Ma J."/>
        </authorList>
    </citation>
    <scope>NUCLEOTIDE SEQUENCE [LARGE SCALE GENOMIC DNA]</scope>
    <source>
        <strain evidence="2">JCM 14902</strain>
    </source>
</reference>
<name>A0ABP5EAQ6_9MICO</name>